<sequence length="199" mass="22374">MNFLAEIQVINPESIVKLATLNDLTPSCNRVAANLDKIQNYVKTCTPPNQPDLYFQLIKGVESLHDKICTESPFRKRFEEIHKCLHELRNDLEDCGGPADWNENSDNNAVCKAYKDIADCYYIKTAKVCGNSAAAIIKELLESIIDSILTINCDNVKQDPSVKDPMPEEYIKKENKSDRIKPSAVLQLGMVVMLTVINI</sequence>
<proteinExistence type="predicted"/>
<keyword evidence="2" id="KW-1185">Reference proteome</keyword>
<reference evidence="1" key="1">
    <citation type="journal article" date="2023" name="G3 (Bethesda)">
        <title>Whole genome assemblies of Zophobas morio and Tenebrio molitor.</title>
        <authorList>
            <person name="Kaur S."/>
            <person name="Stinson S.A."/>
            <person name="diCenzo G.C."/>
        </authorList>
    </citation>
    <scope>NUCLEOTIDE SEQUENCE</scope>
    <source>
        <strain evidence="1">QUZm001</strain>
    </source>
</reference>
<evidence type="ECO:0000313" key="2">
    <source>
        <dbReference type="Proteomes" id="UP001168821"/>
    </source>
</evidence>
<gene>
    <name evidence="1" type="ORF">Zmor_026056</name>
</gene>
<dbReference type="Proteomes" id="UP001168821">
    <property type="component" value="Unassembled WGS sequence"/>
</dbReference>
<dbReference type="PANTHER" id="PTHR33964">
    <property type="entry name" value="RE45066P-RELATED"/>
    <property type="match status" value="1"/>
</dbReference>
<comment type="caution">
    <text evidence="1">The sequence shown here is derived from an EMBL/GenBank/DDBJ whole genome shotgun (WGS) entry which is preliminary data.</text>
</comment>
<accession>A0AA38HSX7</accession>
<dbReference type="EMBL" id="JALNTZ010000008">
    <property type="protein sequence ID" value="KAJ3643338.1"/>
    <property type="molecule type" value="Genomic_DNA"/>
</dbReference>
<dbReference type="AlphaFoldDB" id="A0AA38HSX7"/>
<name>A0AA38HSX7_9CUCU</name>
<organism evidence="1 2">
    <name type="scientific">Zophobas morio</name>
    <dbReference type="NCBI Taxonomy" id="2755281"/>
    <lineage>
        <taxon>Eukaryota</taxon>
        <taxon>Metazoa</taxon>
        <taxon>Ecdysozoa</taxon>
        <taxon>Arthropoda</taxon>
        <taxon>Hexapoda</taxon>
        <taxon>Insecta</taxon>
        <taxon>Pterygota</taxon>
        <taxon>Neoptera</taxon>
        <taxon>Endopterygota</taxon>
        <taxon>Coleoptera</taxon>
        <taxon>Polyphaga</taxon>
        <taxon>Cucujiformia</taxon>
        <taxon>Tenebrionidae</taxon>
        <taxon>Zophobas</taxon>
    </lineage>
</organism>
<protein>
    <submittedName>
        <fullName evidence="1">Uncharacterized protein</fullName>
    </submittedName>
</protein>
<evidence type="ECO:0000313" key="1">
    <source>
        <dbReference type="EMBL" id="KAJ3643338.1"/>
    </source>
</evidence>
<dbReference type="PANTHER" id="PTHR33964:SF1">
    <property type="entry name" value="RE45066P"/>
    <property type="match status" value="1"/>
</dbReference>